<comment type="caution">
    <text evidence="1">The sequence shown here is derived from an EMBL/GenBank/DDBJ whole genome shotgun (WGS) entry which is preliminary data.</text>
</comment>
<evidence type="ECO:0000313" key="2">
    <source>
        <dbReference type="Proteomes" id="UP000265828"/>
    </source>
</evidence>
<dbReference type="AlphaFoldDB" id="A0A395X6T7"/>
<name>A0A395X6T7_9FIRM</name>
<proteinExistence type="predicted"/>
<dbReference type="EMBL" id="QRZI01000005">
    <property type="protein sequence ID" value="RGV64199.1"/>
    <property type="molecule type" value="Genomic_DNA"/>
</dbReference>
<gene>
    <name evidence="1" type="ORF">DWW07_08275</name>
</gene>
<accession>A0A395X6T7</accession>
<organism evidence="1 2">
    <name type="scientific">Blautia obeum</name>
    <dbReference type="NCBI Taxonomy" id="40520"/>
    <lineage>
        <taxon>Bacteria</taxon>
        <taxon>Bacillati</taxon>
        <taxon>Bacillota</taxon>
        <taxon>Clostridia</taxon>
        <taxon>Lachnospirales</taxon>
        <taxon>Lachnospiraceae</taxon>
        <taxon>Blautia</taxon>
    </lineage>
</organism>
<dbReference type="Proteomes" id="UP000265828">
    <property type="component" value="Unassembled WGS sequence"/>
</dbReference>
<evidence type="ECO:0000313" key="1">
    <source>
        <dbReference type="EMBL" id="RGV64199.1"/>
    </source>
</evidence>
<sequence>MLLKNIISLLNMDVLINPTAESYGVDADTLREWLNRLPKLTSEEKISVPTTKTEIKAEKIIKKFHPYKYDAYTLIRQNSELYDAGCKAAVKKCVKQYIRWGKQFYLLENLRQFNKLIKSNLGNDYIKKHFLPSVPIEIKSLFEMFLKCIPDKIEKSEKSD</sequence>
<dbReference type="RefSeq" id="WP_118051552.1">
    <property type="nucleotide sequence ID" value="NZ_QRZI01000005.1"/>
</dbReference>
<protein>
    <submittedName>
        <fullName evidence="1">Uncharacterized protein</fullName>
    </submittedName>
</protein>
<reference evidence="1 2" key="1">
    <citation type="submission" date="2018-08" db="EMBL/GenBank/DDBJ databases">
        <title>A genome reference for cultivated species of the human gut microbiota.</title>
        <authorList>
            <person name="Zou Y."/>
            <person name="Xue W."/>
            <person name="Luo G."/>
        </authorList>
    </citation>
    <scope>NUCLEOTIDE SEQUENCE [LARGE SCALE GENOMIC DNA]</scope>
    <source>
        <strain evidence="1 2">AF14-23</strain>
    </source>
</reference>